<dbReference type="RefSeq" id="XP_060422795.1">
    <property type="nucleotide sequence ID" value="XM_060580207.1"/>
</dbReference>
<dbReference type="AlphaFoldDB" id="A0AAJ0AAE9"/>
<reference evidence="2" key="1">
    <citation type="submission" date="2021-06" db="EMBL/GenBank/DDBJ databases">
        <title>Comparative genomics, transcriptomics and evolutionary studies reveal genomic signatures of adaptation to plant cell wall in hemibiotrophic fungi.</title>
        <authorList>
            <consortium name="DOE Joint Genome Institute"/>
            <person name="Baroncelli R."/>
            <person name="Diaz J.F."/>
            <person name="Benocci T."/>
            <person name="Peng M."/>
            <person name="Battaglia E."/>
            <person name="Haridas S."/>
            <person name="Andreopoulos W."/>
            <person name="Labutti K."/>
            <person name="Pangilinan J."/>
            <person name="Floch G.L."/>
            <person name="Makela M.R."/>
            <person name="Henrissat B."/>
            <person name="Grigoriev I.V."/>
            <person name="Crouch J.A."/>
            <person name="De Vries R.P."/>
            <person name="Sukno S.A."/>
            <person name="Thon M.R."/>
        </authorList>
    </citation>
    <scope>NUCLEOTIDE SEQUENCE</scope>
    <source>
        <strain evidence="2">CBS 193.32</strain>
    </source>
</reference>
<evidence type="ECO:0000256" key="1">
    <source>
        <dbReference type="SAM" id="MobiDB-lite"/>
    </source>
</evidence>
<dbReference type="GeneID" id="85464733"/>
<name>A0AAJ0AAE9_9PEZI</name>
<accession>A0AAJ0AAE9</accession>
<feature type="region of interest" description="Disordered" evidence="1">
    <location>
        <begin position="192"/>
        <end position="211"/>
    </location>
</feature>
<sequence length="234" mass="25737">MRELVASLPRLAPGQFLNDTIINTLCTRTRSDRLGVIDSHVVASNWASWKRTPDWLVREAGRDSLLLPVNDGTQHFWYRNQFNSQSVQVYDSVGKDLTMSPLTSDVAMSFLQWLCKLDMVPSVAAIKLSSPSSVSWGPIQPADFDCGIHIVAAAATFSHGSTQNTPLNDVSLPKAFDSNALREEFSASLCEGGSADVKESEKESGSRLKPQFRELADYHASKAQYTMRQPAADA</sequence>
<evidence type="ECO:0000313" key="2">
    <source>
        <dbReference type="EMBL" id="KAK1658031.1"/>
    </source>
</evidence>
<dbReference type="Gene3D" id="3.40.395.10">
    <property type="entry name" value="Adenoviral Proteinase, Chain A"/>
    <property type="match status" value="1"/>
</dbReference>
<organism evidence="2 3">
    <name type="scientific">Colletotrichum godetiae</name>
    <dbReference type="NCBI Taxonomy" id="1209918"/>
    <lineage>
        <taxon>Eukaryota</taxon>
        <taxon>Fungi</taxon>
        <taxon>Dikarya</taxon>
        <taxon>Ascomycota</taxon>
        <taxon>Pezizomycotina</taxon>
        <taxon>Sordariomycetes</taxon>
        <taxon>Hypocreomycetidae</taxon>
        <taxon>Glomerellales</taxon>
        <taxon>Glomerellaceae</taxon>
        <taxon>Colletotrichum</taxon>
        <taxon>Colletotrichum acutatum species complex</taxon>
    </lineage>
</organism>
<proteinExistence type="predicted"/>
<dbReference type="SUPFAM" id="SSF54001">
    <property type="entry name" value="Cysteine proteinases"/>
    <property type="match status" value="1"/>
</dbReference>
<protein>
    <recommendedName>
        <fullName evidence="4">Ubiquitin-like protease family profile domain-containing protein</fullName>
    </recommendedName>
</protein>
<dbReference type="Proteomes" id="UP001224890">
    <property type="component" value="Unassembled WGS sequence"/>
</dbReference>
<feature type="compositionally biased region" description="Basic and acidic residues" evidence="1">
    <location>
        <begin position="196"/>
        <end position="211"/>
    </location>
</feature>
<dbReference type="InterPro" id="IPR038765">
    <property type="entry name" value="Papain-like_cys_pep_sf"/>
</dbReference>
<keyword evidence="3" id="KW-1185">Reference proteome</keyword>
<comment type="caution">
    <text evidence="2">The sequence shown here is derived from an EMBL/GenBank/DDBJ whole genome shotgun (WGS) entry which is preliminary data.</text>
</comment>
<dbReference type="EMBL" id="JAHMHR010000080">
    <property type="protein sequence ID" value="KAK1658031.1"/>
    <property type="molecule type" value="Genomic_DNA"/>
</dbReference>
<evidence type="ECO:0008006" key="4">
    <source>
        <dbReference type="Google" id="ProtNLM"/>
    </source>
</evidence>
<evidence type="ECO:0000313" key="3">
    <source>
        <dbReference type="Proteomes" id="UP001224890"/>
    </source>
</evidence>
<gene>
    <name evidence="2" type="ORF">BDP55DRAFT_734453</name>
</gene>